<protein>
    <submittedName>
        <fullName evidence="1">RHTO0S33e00540g1_1</fullName>
    </submittedName>
</protein>
<evidence type="ECO:0000313" key="1">
    <source>
        <dbReference type="EMBL" id="CDR49801.1"/>
    </source>
</evidence>
<dbReference type="AlphaFoldDB" id="A0A061BIF1"/>
<name>A0A061BIF1_RHOTO</name>
<accession>A0A061BIF1</accession>
<proteinExistence type="predicted"/>
<sequence>MSAQRPYELARNAIWNILVLAPARDARANFQFNVDVAKWRSESLEPLTQLYIQLEYDLNEGVFSKHVEALKQTVSACRQPLRASLIVHDSQMPTTDQLCGVLRSGRPLVFDQHYGPHGGWLDPEPQTRVAAGSAGPTARHVSSEHENYILPGFLGPFHGQYNSSNQRSLVKPEIARRVALMHGTTKERWQRQARAF</sequence>
<dbReference type="EMBL" id="LK052968">
    <property type="protein sequence ID" value="CDR49801.1"/>
    <property type="molecule type" value="Genomic_DNA"/>
</dbReference>
<reference evidence="1" key="1">
    <citation type="journal article" date="2014" name="Genome Announc.">
        <title>Draft genome sequence of Rhodosporidium toruloides CECT1137, an oleaginous yeast of biotechnological interest.</title>
        <authorList>
            <person name="Morin N."/>
            <person name="Calcas X."/>
            <person name="Devillers H."/>
            <person name="Durrens P."/>
            <person name="Sherman D.J."/>
            <person name="Nicaud J.-M."/>
            <person name="Neuveglise C."/>
        </authorList>
    </citation>
    <scope>NUCLEOTIDE SEQUENCE</scope>
    <source>
        <strain evidence="1">CECT1137</strain>
    </source>
</reference>
<gene>
    <name evidence="1" type="ORF">RHTO0S_33e00540g</name>
</gene>
<organism evidence="1">
    <name type="scientific">Rhodotorula toruloides</name>
    <name type="common">Yeast</name>
    <name type="synonym">Rhodosporidium toruloides</name>
    <dbReference type="NCBI Taxonomy" id="5286"/>
    <lineage>
        <taxon>Eukaryota</taxon>
        <taxon>Fungi</taxon>
        <taxon>Dikarya</taxon>
        <taxon>Basidiomycota</taxon>
        <taxon>Pucciniomycotina</taxon>
        <taxon>Microbotryomycetes</taxon>
        <taxon>Sporidiobolales</taxon>
        <taxon>Sporidiobolaceae</taxon>
        <taxon>Rhodotorula</taxon>
    </lineage>
</organism>
<dbReference type="OrthoDB" id="10352189at2759"/>